<keyword evidence="6" id="KW-0472">Membrane</keyword>
<accession>A0A9X2Q3H2</accession>
<dbReference type="InterPro" id="IPR037066">
    <property type="entry name" value="Plug_dom_sf"/>
</dbReference>
<evidence type="ECO:0000256" key="3">
    <source>
        <dbReference type="ARBA" id="ARBA00022452"/>
    </source>
</evidence>
<evidence type="ECO:0000313" key="9">
    <source>
        <dbReference type="EMBL" id="MCS3677515.1"/>
    </source>
</evidence>
<evidence type="ECO:0000256" key="2">
    <source>
        <dbReference type="ARBA" id="ARBA00022448"/>
    </source>
</evidence>
<dbReference type="AlphaFoldDB" id="A0A9X2Q3H2"/>
<evidence type="ECO:0000256" key="6">
    <source>
        <dbReference type="ARBA" id="ARBA00023136"/>
    </source>
</evidence>
<reference evidence="9" key="1">
    <citation type="submission" date="2022-08" db="EMBL/GenBank/DDBJ databases">
        <title>Genomic Encyclopedia of Type Strains, Phase V (KMG-V): Genome sequencing to study the core and pangenomes of soil and plant-associated prokaryotes.</title>
        <authorList>
            <person name="Whitman W."/>
        </authorList>
    </citation>
    <scope>NUCLEOTIDE SEQUENCE</scope>
    <source>
        <strain evidence="9">0</strain>
    </source>
</reference>
<dbReference type="InterPro" id="IPR036942">
    <property type="entry name" value="Beta-barrel_TonB_sf"/>
</dbReference>
<keyword evidence="5" id="KW-0732">Signal</keyword>
<dbReference type="InterPro" id="IPR039426">
    <property type="entry name" value="TonB-dep_rcpt-like"/>
</dbReference>
<dbReference type="Proteomes" id="UP001155027">
    <property type="component" value="Unassembled WGS sequence"/>
</dbReference>
<evidence type="ECO:0000256" key="1">
    <source>
        <dbReference type="ARBA" id="ARBA00004571"/>
    </source>
</evidence>
<dbReference type="GO" id="GO:0015344">
    <property type="term" value="F:siderophore uptake transmembrane transporter activity"/>
    <property type="evidence" value="ECO:0007669"/>
    <property type="project" value="TreeGrafter"/>
</dbReference>
<dbReference type="InterPro" id="IPR008969">
    <property type="entry name" value="CarboxyPept-like_regulatory"/>
</dbReference>
<dbReference type="InterPro" id="IPR012910">
    <property type="entry name" value="Plug_dom"/>
</dbReference>
<dbReference type="Gene3D" id="2.170.130.10">
    <property type="entry name" value="TonB-dependent receptor, plug domain"/>
    <property type="match status" value="1"/>
</dbReference>
<keyword evidence="3" id="KW-1134">Transmembrane beta strand</keyword>
<gene>
    <name evidence="9" type="ORF">GGP71_001438</name>
</gene>
<evidence type="ECO:0000259" key="8">
    <source>
        <dbReference type="Pfam" id="PF07715"/>
    </source>
</evidence>
<evidence type="ECO:0000256" key="7">
    <source>
        <dbReference type="ARBA" id="ARBA00023237"/>
    </source>
</evidence>
<keyword evidence="4" id="KW-0812">Transmembrane</keyword>
<dbReference type="EMBL" id="JANUAU010000004">
    <property type="protein sequence ID" value="MCS3677515.1"/>
    <property type="molecule type" value="Genomic_DNA"/>
</dbReference>
<name>A0A9X2Q3H2_9BACT</name>
<dbReference type="Pfam" id="PF07715">
    <property type="entry name" value="Plug"/>
    <property type="match status" value="1"/>
</dbReference>
<evidence type="ECO:0000256" key="5">
    <source>
        <dbReference type="ARBA" id="ARBA00022729"/>
    </source>
</evidence>
<comment type="caution">
    <text evidence="9">The sequence shown here is derived from an EMBL/GenBank/DDBJ whole genome shotgun (WGS) entry which is preliminary data.</text>
</comment>
<dbReference type="GO" id="GO:0044718">
    <property type="term" value="P:siderophore transmembrane transport"/>
    <property type="evidence" value="ECO:0007669"/>
    <property type="project" value="TreeGrafter"/>
</dbReference>
<protein>
    <recommendedName>
        <fullName evidence="8">TonB-dependent receptor plug domain-containing protein</fullName>
    </recommendedName>
</protein>
<organism evidence="9 10">
    <name type="scientific">Salinibacter ruber</name>
    <dbReference type="NCBI Taxonomy" id="146919"/>
    <lineage>
        <taxon>Bacteria</taxon>
        <taxon>Pseudomonadati</taxon>
        <taxon>Rhodothermota</taxon>
        <taxon>Rhodothermia</taxon>
        <taxon>Rhodothermales</taxon>
        <taxon>Salinibacteraceae</taxon>
        <taxon>Salinibacter</taxon>
    </lineage>
</organism>
<dbReference type="SUPFAM" id="SSF56935">
    <property type="entry name" value="Porins"/>
    <property type="match status" value="1"/>
</dbReference>
<dbReference type="Gene3D" id="2.40.170.20">
    <property type="entry name" value="TonB-dependent receptor, beta-barrel domain"/>
    <property type="match status" value="1"/>
</dbReference>
<dbReference type="PANTHER" id="PTHR30069">
    <property type="entry name" value="TONB-DEPENDENT OUTER MEMBRANE RECEPTOR"/>
    <property type="match status" value="1"/>
</dbReference>
<dbReference type="SUPFAM" id="SSF49464">
    <property type="entry name" value="Carboxypeptidase regulatory domain-like"/>
    <property type="match status" value="1"/>
</dbReference>
<keyword evidence="7" id="KW-0998">Cell outer membrane</keyword>
<proteinExistence type="predicted"/>
<evidence type="ECO:0000256" key="4">
    <source>
        <dbReference type="ARBA" id="ARBA00022692"/>
    </source>
</evidence>
<evidence type="ECO:0000313" key="10">
    <source>
        <dbReference type="Proteomes" id="UP001155027"/>
    </source>
</evidence>
<sequence length="778" mass="84844">MTPLFSRAHANGIAQDVCGEPRGHMGLAVAALLLVLSGGGVQAQPSSSTEAATLRGFVRAAASGQPLRGANVVVRRLTGARQGAGATDEEGFYQVSGVPAGRHVLRISYVGFRPYRDTLRLQAGERRTLSVRLSVAARQLGEVTVEERARLQGEEAGLRRVRTADIAAIPTPGPGSDLAAYLRAQPEVTATGDRGGRLYIRGGTPSQNLVLVDGTPIYKPFHIVGFYSAFPGNLVASTDFYAGGFSAEHTGRISSVMDVQLRSGNTGEVQGQGGVGPFLASARVEGPLQKGRKSFLVNVRHSLIEEAGPSLLGEETPYRFYDVTAKLHTQSASSQCSVTGVRTYDRGRIDPDGAASFQWSNTSVGGECLLFGQASAQTFHVAFGATHFGNEVRSTDQTRRASDTWKARTKFDLTQPASWEGTLQWGGTIQADQYSYALNEPFLGFTSEDRFLLSASLYGKTTWEVTEALTVTPSIGGQSLFAWDGVSVDPRVRLAYQPGSPNDRTLTAAVGVYHQIPTTIADERDVGSTFRAWTPTPFLNKPLRADHALLGWAEPLAPGLRASVEGWYKRFQDLPVPRWTPLVRTNTTLARADGRAYGADVRLRYTRDPVRLSLSYGYGRVTYEAAGDALGAWTGEDLVEYNPPHDRRHKLSARATWQGDLLSASVRWQYGSGLPFTQVYGYDTLLEIRGRRDAPTDVVGRPRTLYRRPYRDRLPAYHRLDLSAKRTLSLGPALDLTVEGGAINAYNRANLFYIDIFTLDRVDQLPLIPYLALQVDVR</sequence>
<dbReference type="GO" id="GO:0009279">
    <property type="term" value="C:cell outer membrane"/>
    <property type="evidence" value="ECO:0007669"/>
    <property type="project" value="UniProtKB-SubCell"/>
</dbReference>
<dbReference type="Gene3D" id="2.60.40.1120">
    <property type="entry name" value="Carboxypeptidase-like, regulatory domain"/>
    <property type="match status" value="1"/>
</dbReference>
<dbReference type="PANTHER" id="PTHR30069:SF29">
    <property type="entry name" value="HEMOGLOBIN AND HEMOGLOBIN-HAPTOGLOBIN-BINDING PROTEIN 1-RELATED"/>
    <property type="match status" value="1"/>
</dbReference>
<dbReference type="RefSeq" id="WP_259079990.1">
    <property type="nucleotide sequence ID" value="NZ_JANUAU010000004.1"/>
</dbReference>
<dbReference type="Pfam" id="PF13620">
    <property type="entry name" value="CarboxypepD_reg"/>
    <property type="match status" value="1"/>
</dbReference>
<comment type="subcellular location">
    <subcellularLocation>
        <location evidence="1">Cell outer membrane</location>
        <topology evidence="1">Multi-pass membrane protein</topology>
    </subcellularLocation>
</comment>
<feature type="domain" description="TonB-dependent receptor plug" evidence="8">
    <location>
        <begin position="174"/>
        <end position="248"/>
    </location>
</feature>
<keyword evidence="2" id="KW-0813">Transport</keyword>